<feature type="domain" description="Ketoreductase" evidence="5">
    <location>
        <begin position="5"/>
        <end position="183"/>
    </location>
</feature>
<comment type="caution">
    <text evidence="6">The sequence shown here is derived from an EMBL/GenBank/DDBJ whole genome shotgun (WGS) entry which is preliminary data.</text>
</comment>
<evidence type="ECO:0000313" key="6">
    <source>
        <dbReference type="EMBL" id="KAG2227934.1"/>
    </source>
</evidence>
<dbReference type="Gene3D" id="3.40.50.720">
    <property type="entry name" value="NAD(P)-binding Rossmann-like Domain"/>
    <property type="match status" value="1"/>
</dbReference>
<evidence type="ECO:0000256" key="2">
    <source>
        <dbReference type="ARBA" id="ARBA00022857"/>
    </source>
</evidence>
<dbReference type="GO" id="GO:0050664">
    <property type="term" value="F:oxidoreductase activity, acting on NAD(P)H, oxygen as acceptor"/>
    <property type="evidence" value="ECO:0007669"/>
    <property type="project" value="TreeGrafter"/>
</dbReference>
<dbReference type="PRINTS" id="PR00081">
    <property type="entry name" value="GDHRDH"/>
</dbReference>
<organism evidence="6 7">
    <name type="scientific">Circinella minor</name>
    <dbReference type="NCBI Taxonomy" id="1195481"/>
    <lineage>
        <taxon>Eukaryota</taxon>
        <taxon>Fungi</taxon>
        <taxon>Fungi incertae sedis</taxon>
        <taxon>Mucoromycota</taxon>
        <taxon>Mucoromycotina</taxon>
        <taxon>Mucoromycetes</taxon>
        <taxon>Mucorales</taxon>
        <taxon>Lichtheimiaceae</taxon>
        <taxon>Circinella</taxon>
    </lineage>
</organism>
<keyword evidence="3" id="KW-0560">Oxidoreductase</keyword>
<dbReference type="OrthoDB" id="153074at2759"/>
<reference evidence="6 7" key="1">
    <citation type="submission" date="2020-12" db="EMBL/GenBank/DDBJ databases">
        <title>Metabolic potential, ecology and presence of endohyphal bacteria is reflected in genomic diversity of Mucoromycotina.</title>
        <authorList>
            <person name="Muszewska A."/>
            <person name="Okrasinska A."/>
            <person name="Steczkiewicz K."/>
            <person name="Drgas O."/>
            <person name="Orlowska M."/>
            <person name="Perlinska-Lenart U."/>
            <person name="Aleksandrzak-Piekarczyk T."/>
            <person name="Szatraj K."/>
            <person name="Zielenkiewicz U."/>
            <person name="Pilsyk S."/>
            <person name="Malc E."/>
            <person name="Mieczkowski P."/>
            <person name="Kruszewska J.S."/>
            <person name="Biernat P."/>
            <person name="Pawlowska J."/>
        </authorList>
    </citation>
    <scope>NUCLEOTIDE SEQUENCE [LARGE SCALE GENOMIC DNA]</scope>
    <source>
        <strain evidence="6 7">CBS 142.35</strain>
    </source>
</reference>
<dbReference type="InterPro" id="IPR036291">
    <property type="entry name" value="NAD(P)-bd_dom_sf"/>
</dbReference>
<evidence type="ECO:0000313" key="7">
    <source>
        <dbReference type="Proteomes" id="UP000646827"/>
    </source>
</evidence>
<proteinExistence type="inferred from homology"/>
<evidence type="ECO:0000256" key="4">
    <source>
        <dbReference type="RuleBase" id="RU000363"/>
    </source>
</evidence>
<sequence length="257" mass="27348">MPESPVIVLTGASRGIGKGIALSALTKFNARLVAVARNAELLKELESEAAKLGKADSITTVAGDVTDSQVIKQSVAAAIEKWGKLDALIANAGVIEPLASVANVNIEEFKRSFDINFFSIVSLVQEALPHLRKSKGSIIMVSSAIAFQPFLGCAAYGASKTAVNHLTSTLAIEEPEITTIAVEPGVVDTDMQGILRTEGKESLKDHHQMFIDLHESGKLLTPEQAGHVFGALAANPPRDLSGTFCGQDEEKIKDYRL</sequence>
<dbReference type="FunFam" id="3.40.50.720:FF:000281">
    <property type="entry name" value="Uncharacterized oxidoreductase YIR035C"/>
    <property type="match status" value="1"/>
</dbReference>
<keyword evidence="2" id="KW-0521">NADP</keyword>
<dbReference type="Pfam" id="PF00106">
    <property type="entry name" value="adh_short"/>
    <property type="match status" value="1"/>
</dbReference>
<evidence type="ECO:0000259" key="5">
    <source>
        <dbReference type="SMART" id="SM00822"/>
    </source>
</evidence>
<dbReference type="PANTHER" id="PTHR43008:SF8">
    <property type="entry name" value="BENZIL REDUCTASE ((S)-BENZOIN FORMING) IRC24"/>
    <property type="match status" value="1"/>
</dbReference>
<name>A0A8H7VUU7_9FUNG</name>
<gene>
    <name evidence="6" type="ORF">INT45_011957</name>
</gene>
<dbReference type="PROSITE" id="PS00061">
    <property type="entry name" value="ADH_SHORT"/>
    <property type="match status" value="1"/>
</dbReference>
<dbReference type="PRINTS" id="PR00080">
    <property type="entry name" value="SDRFAMILY"/>
</dbReference>
<dbReference type="SMART" id="SM00822">
    <property type="entry name" value="PKS_KR"/>
    <property type="match status" value="1"/>
</dbReference>
<dbReference type="CDD" id="cd05367">
    <property type="entry name" value="SPR-like_SDR_c"/>
    <property type="match status" value="1"/>
</dbReference>
<keyword evidence="7" id="KW-1185">Reference proteome</keyword>
<dbReference type="InterPro" id="IPR057326">
    <property type="entry name" value="KR_dom"/>
</dbReference>
<evidence type="ECO:0000256" key="1">
    <source>
        <dbReference type="ARBA" id="ARBA00006484"/>
    </source>
</evidence>
<evidence type="ECO:0000256" key="3">
    <source>
        <dbReference type="ARBA" id="ARBA00023002"/>
    </source>
</evidence>
<dbReference type="SUPFAM" id="SSF51735">
    <property type="entry name" value="NAD(P)-binding Rossmann-fold domains"/>
    <property type="match status" value="1"/>
</dbReference>
<dbReference type="PANTHER" id="PTHR43008">
    <property type="entry name" value="BENZIL REDUCTASE"/>
    <property type="match status" value="1"/>
</dbReference>
<dbReference type="InterPro" id="IPR020904">
    <property type="entry name" value="Sc_DH/Rdtase_CS"/>
</dbReference>
<dbReference type="AlphaFoldDB" id="A0A8H7VUU7"/>
<protein>
    <recommendedName>
        <fullName evidence="5">Ketoreductase domain-containing protein</fullName>
    </recommendedName>
</protein>
<dbReference type="Proteomes" id="UP000646827">
    <property type="component" value="Unassembled WGS sequence"/>
</dbReference>
<comment type="similarity">
    <text evidence="1 4">Belongs to the short-chain dehydrogenases/reductases (SDR) family.</text>
</comment>
<accession>A0A8H7VUU7</accession>
<dbReference type="EMBL" id="JAEPRB010000003">
    <property type="protein sequence ID" value="KAG2227934.1"/>
    <property type="molecule type" value="Genomic_DNA"/>
</dbReference>
<dbReference type="InterPro" id="IPR002347">
    <property type="entry name" value="SDR_fam"/>
</dbReference>